<dbReference type="NCBIfam" id="TIGR00756">
    <property type="entry name" value="PPR"/>
    <property type="match status" value="2"/>
</dbReference>
<name>A0AAQ3WLY0_PASNO</name>
<proteinExistence type="predicted"/>
<dbReference type="InterPro" id="IPR046849">
    <property type="entry name" value="E2_motif"/>
</dbReference>
<keyword evidence="1" id="KW-0677">Repeat</keyword>
<dbReference type="InterPro" id="IPR002885">
    <property type="entry name" value="PPR_rpt"/>
</dbReference>
<dbReference type="GO" id="GO:0008270">
    <property type="term" value="F:zinc ion binding"/>
    <property type="evidence" value="ECO:0007669"/>
    <property type="project" value="InterPro"/>
</dbReference>
<dbReference type="Proteomes" id="UP001341281">
    <property type="component" value="Chromosome 03"/>
</dbReference>
<evidence type="ECO:0000256" key="2">
    <source>
        <dbReference type="ARBA" id="ARBA00022946"/>
    </source>
</evidence>
<dbReference type="InterPro" id="IPR029062">
    <property type="entry name" value="Class_I_gatase-like"/>
</dbReference>
<dbReference type="Pfam" id="PF14432">
    <property type="entry name" value="DYW_deaminase"/>
    <property type="match status" value="1"/>
</dbReference>
<feature type="repeat" description="PPR" evidence="3">
    <location>
        <begin position="151"/>
        <end position="185"/>
    </location>
</feature>
<dbReference type="PROSITE" id="PS51375">
    <property type="entry name" value="PPR"/>
    <property type="match status" value="4"/>
</dbReference>
<evidence type="ECO:0000313" key="5">
    <source>
        <dbReference type="EMBL" id="WVZ66702.1"/>
    </source>
</evidence>
<dbReference type="FunFam" id="1.25.40.10:FF:000227">
    <property type="entry name" value="Pentatricopeptide repeat-containing protein At3g13880"/>
    <property type="match status" value="1"/>
</dbReference>
<dbReference type="AlphaFoldDB" id="A0AAQ3WLY0"/>
<organism evidence="5 6">
    <name type="scientific">Paspalum notatum var. saurae</name>
    <dbReference type="NCBI Taxonomy" id="547442"/>
    <lineage>
        <taxon>Eukaryota</taxon>
        <taxon>Viridiplantae</taxon>
        <taxon>Streptophyta</taxon>
        <taxon>Embryophyta</taxon>
        <taxon>Tracheophyta</taxon>
        <taxon>Spermatophyta</taxon>
        <taxon>Magnoliopsida</taxon>
        <taxon>Liliopsida</taxon>
        <taxon>Poales</taxon>
        <taxon>Poaceae</taxon>
        <taxon>PACMAD clade</taxon>
        <taxon>Panicoideae</taxon>
        <taxon>Andropogonodae</taxon>
        <taxon>Paspaleae</taxon>
        <taxon>Paspalinae</taxon>
        <taxon>Paspalum</taxon>
    </lineage>
</organism>
<dbReference type="FunFam" id="1.25.40.10:FF:001060">
    <property type="entry name" value="Os05g0572900 protein"/>
    <property type="match status" value="1"/>
</dbReference>
<feature type="domain" description="DYW" evidence="4">
    <location>
        <begin position="697"/>
        <end position="779"/>
    </location>
</feature>
<dbReference type="Pfam" id="PF01535">
    <property type="entry name" value="PPR"/>
    <property type="match status" value="5"/>
</dbReference>
<dbReference type="GO" id="GO:0003723">
    <property type="term" value="F:RNA binding"/>
    <property type="evidence" value="ECO:0007669"/>
    <property type="project" value="InterPro"/>
</dbReference>
<dbReference type="InterPro" id="IPR032867">
    <property type="entry name" value="DYW_dom"/>
</dbReference>
<dbReference type="FunFam" id="1.25.40.10:FF:000722">
    <property type="entry name" value="Pentatricopeptide repeat-containing protein At3g49740"/>
    <property type="match status" value="1"/>
</dbReference>
<dbReference type="Pfam" id="PF13041">
    <property type="entry name" value="PPR_2"/>
    <property type="match status" value="2"/>
</dbReference>
<dbReference type="Pfam" id="PF20431">
    <property type="entry name" value="E_motif"/>
    <property type="match status" value="1"/>
</dbReference>
<evidence type="ECO:0000313" key="6">
    <source>
        <dbReference type="Proteomes" id="UP001341281"/>
    </source>
</evidence>
<dbReference type="Gene3D" id="3.40.50.880">
    <property type="match status" value="1"/>
</dbReference>
<feature type="repeat" description="PPR" evidence="3">
    <location>
        <begin position="381"/>
        <end position="415"/>
    </location>
</feature>
<evidence type="ECO:0000256" key="1">
    <source>
        <dbReference type="ARBA" id="ARBA00022737"/>
    </source>
</evidence>
<keyword evidence="6" id="KW-1185">Reference proteome</keyword>
<accession>A0AAQ3WLY0</accession>
<sequence length="1010" mass="111542">MFQPISANPKYIWALGRHLDIESIYKPWPFILVFPFPHLNLSRAPRRSLAAPPPWPPSAPPPPPTSSCLACRGAALTPGCGPARFTLAIAAASRQHYATARSRQVAAGRLPPRPQPMRHAAVAVLRAASAAGDLSKGKALHAWVIRAAHFDVVLHNNLISFYAKCGRVGLARKVFDAMPFRNAVSVNLLMSAYASSARHKESLALLRVVDFGLNEYVLSAAVSATAHVRSYDMGRQCHSYAVKAGLAEQPYVCNAVLNMYCQCAHMEDAVKIFENVSCFDAFAFNSMINGFLDHGQLDGSVVIMRSMAREVEKWDPVSYVAVLGHCASLKDFVLGAQVHAQALKRRLELNVFVGSALVDMYGKSNRAHDANCAFEVLPEKNVVSWTAVMTAYTQNELYEDALQLFLDMEMEGVQPNEFTYAVALNSCAGLAALRNGNAFGASAMKTGLWSHLLVGNALMNMYSKSGSIEDAQRVFMSMPLCDVVSWNLMITGYAHHGLAREAMEAFHYMLSAAEVPSYVTFVGVLSSCAQLGLVDEGFYYLNVMMKELGIIPGKEHYTCMVGLLCRAGRLDEAERFIVNNCIGTDVIAWRSLLSSCQVYRNYGLGHRVAEQILQLKPNDIGTYVLLSNMYAKANRWDGVVKVRKQMREKGVRKEPGVSWIQVGIDVHVFTSEDKLHPQMDQITKKLDELIDKIKAIGYVPNFDVVLHDIEDEQKEEHLMYHSEKLALAFGLIRIPKGATIRIMKNLRICDDCHVAIKLISVITGRKIVVRDAVRFHCIEGDSLPLSLLMDNKGTNPLDVYITVPDYFTLAEGAIHAEANGHNEALLHAYVALGRKLVMDWGADGVLVSGGFGERGFQRKILAAKYTRENSIAVMSFAFYHEVAGANITEFDPNTKTPCGSKMHIGATMRLGSSRTFSRSTTADLLSCKNSEFSLWMKPETHGDIINSFHEETNRIILSNYRLIRFSSMHNFTMNSGRGLASRKPSPLSLAAGQLDHLLQASNALVVLSVH</sequence>
<keyword evidence="2" id="KW-0809">Transit peptide</keyword>
<dbReference type="InterPro" id="IPR046960">
    <property type="entry name" value="PPR_At4g14850-like_plant"/>
</dbReference>
<dbReference type="EMBL" id="CP144747">
    <property type="protein sequence ID" value="WVZ66702.1"/>
    <property type="molecule type" value="Genomic_DNA"/>
</dbReference>
<feature type="repeat" description="PPR" evidence="3">
    <location>
        <begin position="619"/>
        <end position="653"/>
    </location>
</feature>
<dbReference type="GO" id="GO:0009451">
    <property type="term" value="P:RNA modification"/>
    <property type="evidence" value="ECO:0007669"/>
    <property type="project" value="InterPro"/>
</dbReference>
<dbReference type="Pfam" id="PF20430">
    <property type="entry name" value="Eplus_motif"/>
    <property type="match status" value="1"/>
</dbReference>
<evidence type="ECO:0000256" key="3">
    <source>
        <dbReference type="PROSITE-ProRule" id="PRU00708"/>
    </source>
</evidence>
<dbReference type="Gene3D" id="1.25.40.10">
    <property type="entry name" value="Tetratricopeptide repeat domain"/>
    <property type="match status" value="4"/>
</dbReference>
<reference evidence="5 6" key="1">
    <citation type="submission" date="2024-02" db="EMBL/GenBank/DDBJ databases">
        <title>High-quality chromosome-scale genome assembly of Pensacola bahiagrass (Paspalum notatum Flugge var. saurae).</title>
        <authorList>
            <person name="Vega J.M."/>
            <person name="Podio M."/>
            <person name="Orjuela J."/>
            <person name="Siena L.A."/>
            <person name="Pessino S.C."/>
            <person name="Combes M.C."/>
            <person name="Mariac C."/>
            <person name="Albertini E."/>
            <person name="Pupilli F."/>
            <person name="Ortiz J.P.A."/>
            <person name="Leblanc O."/>
        </authorList>
    </citation>
    <scope>NUCLEOTIDE SEQUENCE [LARGE SCALE GENOMIC DNA]</scope>
    <source>
        <strain evidence="5">R1</strain>
        <tissue evidence="5">Leaf</tissue>
    </source>
</reference>
<gene>
    <name evidence="5" type="ORF">U9M48_015891</name>
</gene>
<evidence type="ECO:0000259" key="4">
    <source>
        <dbReference type="Pfam" id="PF14432"/>
    </source>
</evidence>
<dbReference type="PANTHER" id="PTHR47926">
    <property type="entry name" value="PENTATRICOPEPTIDE REPEAT-CONTAINING PROTEIN"/>
    <property type="match status" value="1"/>
</dbReference>
<protein>
    <recommendedName>
        <fullName evidence="4">DYW domain-containing protein</fullName>
    </recommendedName>
</protein>
<dbReference type="FunFam" id="1.25.40.10:FF:000984">
    <property type="entry name" value="Os05g0572900 protein"/>
    <property type="match status" value="1"/>
</dbReference>
<dbReference type="InterPro" id="IPR011990">
    <property type="entry name" value="TPR-like_helical_dom_sf"/>
</dbReference>
<dbReference type="PANTHER" id="PTHR47926:SF385">
    <property type="entry name" value="DYW DOMAIN-CONTAINING PROTEIN"/>
    <property type="match status" value="1"/>
</dbReference>
<dbReference type="InterPro" id="IPR046848">
    <property type="entry name" value="E_motif"/>
</dbReference>
<dbReference type="SUPFAM" id="SSF52317">
    <property type="entry name" value="Class I glutamine amidotransferase-like"/>
    <property type="match status" value="1"/>
</dbReference>
<feature type="repeat" description="PPR" evidence="3">
    <location>
        <begin position="482"/>
        <end position="516"/>
    </location>
</feature>